<gene>
    <name evidence="3" type="ORF">GCM10009682_38390</name>
</gene>
<name>A0ABP4YEB4_9ACTN</name>
<evidence type="ECO:0000259" key="2">
    <source>
        <dbReference type="Pfam" id="PF01471"/>
    </source>
</evidence>
<keyword evidence="1" id="KW-0732">Signal</keyword>
<comment type="caution">
    <text evidence="3">The sequence shown here is derived from an EMBL/GenBank/DDBJ whole genome shotgun (WGS) entry which is preliminary data.</text>
</comment>
<proteinExistence type="predicted"/>
<dbReference type="InterPro" id="IPR036365">
    <property type="entry name" value="PGBD-like_sf"/>
</dbReference>
<dbReference type="Gene3D" id="1.10.101.10">
    <property type="entry name" value="PGBD-like superfamily/PGBD"/>
    <property type="match status" value="1"/>
</dbReference>
<feature type="domain" description="Peptidoglycan binding-like" evidence="2">
    <location>
        <begin position="75"/>
        <end position="127"/>
    </location>
</feature>
<dbReference type="Proteomes" id="UP001500218">
    <property type="component" value="Unassembled WGS sequence"/>
</dbReference>
<dbReference type="RefSeq" id="WP_344133819.1">
    <property type="nucleotide sequence ID" value="NZ_BAAALT010000122.1"/>
</dbReference>
<sequence length="201" mass="22142">MRRFLKGRRLAMVLTLVALGGAGVALAVPAYAETQDVYGTTFVDGAGALTDDWGDNANELGHSLCYGCADSRTDLVTLWQAVLYVDGYLTNTDVDGQFGPKTRDATKAWQSYRGLDSDGYVGDDTWSKADNFLVWDTYGGFVTYSGRYGDVELERGTGYKGEGAYLLSAARRGSTWVFFESSRAATNSRIEFRKRTYTPYL</sequence>
<protein>
    <recommendedName>
        <fullName evidence="2">Peptidoglycan binding-like domain-containing protein</fullName>
    </recommendedName>
</protein>
<organism evidence="3 4">
    <name type="scientific">Luedemannella flava</name>
    <dbReference type="NCBI Taxonomy" id="349316"/>
    <lineage>
        <taxon>Bacteria</taxon>
        <taxon>Bacillati</taxon>
        <taxon>Actinomycetota</taxon>
        <taxon>Actinomycetes</taxon>
        <taxon>Micromonosporales</taxon>
        <taxon>Micromonosporaceae</taxon>
        <taxon>Luedemannella</taxon>
    </lineage>
</organism>
<evidence type="ECO:0000313" key="3">
    <source>
        <dbReference type="EMBL" id="GAA1813527.1"/>
    </source>
</evidence>
<feature type="signal peptide" evidence="1">
    <location>
        <begin position="1"/>
        <end position="27"/>
    </location>
</feature>
<keyword evidence="4" id="KW-1185">Reference proteome</keyword>
<dbReference type="InterPro" id="IPR002477">
    <property type="entry name" value="Peptidoglycan-bd-like"/>
</dbReference>
<dbReference type="SUPFAM" id="SSF47090">
    <property type="entry name" value="PGBD-like"/>
    <property type="match status" value="1"/>
</dbReference>
<reference evidence="4" key="1">
    <citation type="journal article" date="2019" name="Int. J. Syst. Evol. Microbiol.">
        <title>The Global Catalogue of Microorganisms (GCM) 10K type strain sequencing project: providing services to taxonomists for standard genome sequencing and annotation.</title>
        <authorList>
            <consortium name="The Broad Institute Genomics Platform"/>
            <consortium name="The Broad Institute Genome Sequencing Center for Infectious Disease"/>
            <person name="Wu L."/>
            <person name="Ma J."/>
        </authorList>
    </citation>
    <scope>NUCLEOTIDE SEQUENCE [LARGE SCALE GENOMIC DNA]</scope>
    <source>
        <strain evidence="4">JCM 13250</strain>
    </source>
</reference>
<dbReference type="EMBL" id="BAAALT010000122">
    <property type="protein sequence ID" value="GAA1813527.1"/>
    <property type="molecule type" value="Genomic_DNA"/>
</dbReference>
<evidence type="ECO:0000256" key="1">
    <source>
        <dbReference type="SAM" id="SignalP"/>
    </source>
</evidence>
<evidence type="ECO:0000313" key="4">
    <source>
        <dbReference type="Proteomes" id="UP001500218"/>
    </source>
</evidence>
<dbReference type="InterPro" id="IPR036366">
    <property type="entry name" value="PGBDSf"/>
</dbReference>
<dbReference type="Pfam" id="PF01471">
    <property type="entry name" value="PG_binding_1"/>
    <property type="match status" value="1"/>
</dbReference>
<feature type="chain" id="PRO_5046964837" description="Peptidoglycan binding-like domain-containing protein" evidence="1">
    <location>
        <begin position="28"/>
        <end position="201"/>
    </location>
</feature>
<accession>A0ABP4YEB4</accession>